<keyword evidence="3" id="KW-1185">Reference proteome</keyword>
<dbReference type="GO" id="GO:0008168">
    <property type="term" value="F:methyltransferase activity"/>
    <property type="evidence" value="ECO:0007669"/>
    <property type="project" value="UniProtKB-KW"/>
</dbReference>
<comment type="caution">
    <text evidence="2">The sequence shown here is derived from an EMBL/GenBank/DDBJ whole genome shotgun (WGS) entry which is preliminary data.</text>
</comment>
<dbReference type="GO" id="GO:0032259">
    <property type="term" value="P:methylation"/>
    <property type="evidence" value="ECO:0007669"/>
    <property type="project" value="UniProtKB-KW"/>
</dbReference>
<dbReference type="Pfam" id="PF08242">
    <property type="entry name" value="Methyltransf_12"/>
    <property type="match status" value="1"/>
</dbReference>
<protein>
    <submittedName>
        <fullName evidence="2">Putative TPR repeat methyltransferase</fullName>
    </submittedName>
</protein>
<organism evidence="2 3">
    <name type="scientific">Acidovorax soli</name>
    <dbReference type="NCBI Taxonomy" id="592050"/>
    <lineage>
        <taxon>Bacteria</taxon>
        <taxon>Pseudomonadati</taxon>
        <taxon>Pseudomonadota</taxon>
        <taxon>Betaproteobacteria</taxon>
        <taxon>Burkholderiales</taxon>
        <taxon>Comamonadaceae</taxon>
        <taxon>Acidovorax</taxon>
    </lineage>
</organism>
<feature type="domain" description="Methyltransferase type 12" evidence="1">
    <location>
        <begin position="60"/>
        <end position="138"/>
    </location>
</feature>
<keyword evidence="2" id="KW-0808">Transferase</keyword>
<evidence type="ECO:0000259" key="1">
    <source>
        <dbReference type="Pfam" id="PF08242"/>
    </source>
</evidence>
<gene>
    <name evidence="2" type="ORF">HNP48_000756</name>
</gene>
<dbReference type="InterPro" id="IPR029063">
    <property type="entry name" value="SAM-dependent_MTases_sf"/>
</dbReference>
<dbReference type="AlphaFoldDB" id="A0A7X0U7F1"/>
<dbReference type="EMBL" id="JACHLK010000001">
    <property type="protein sequence ID" value="MBB6558092.1"/>
    <property type="molecule type" value="Genomic_DNA"/>
</dbReference>
<accession>A0A7X0U7F1</accession>
<keyword evidence="2" id="KW-0489">Methyltransferase</keyword>
<dbReference type="Proteomes" id="UP000575083">
    <property type="component" value="Unassembled WGS sequence"/>
</dbReference>
<evidence type="ECO:0000313" key="3">
    <source>
        <dbReference type="Proteomes" id="UP000575083"/>
    </source>
</evidence>
<name>A0A7X0U7F1_9BURK</name>
<dbReference type="SUPFAM" id="SSF53335">
    <property type="entry name" value="S-adenosyl-L-methionine-dependent methyltransferases"/>
    <property type="match status" value="1"/>
</dbReference>
<proteinExistence type="predicted"/>
<dbReference type="InterPro" id="IPR013217">
    <property type="entry name" value="Methyltransf_12"/>
</dbReference>
<evidence type="ECO:0000313" key="2">
    <source>
        <dbReference type="EMBL" id="MBB6558092.1"/>
    </source>
</evidence>
<reference evidence="2 3" key="1">
    <citation type="submission" date="2020-08" db="EMBL/GenBank/DDBJ databases">
        <title>Functional genomics of gut bacteria from endangered species of beetles.</title>
        <authorList>
            <person name="Carlos-Shanley C."/>
        </authorList>
    </citation>
    <scope>NUCLEOTIDE SEQUENCE [LARGE SCALE GENOMIC DNA]</scope>
    <source>
        <strain evidence="2 3">S00198</strain>
    </source>
</reference>
<sequence>MTSAHRAGQSASADGFDAAYYERFYFDKKTSVVDPAHTERLGAFVCSYLQYLRVPVRRVLDLGCGIGLWRDIVARHFPKASFHGVEFSEYLCGRFGWERGSVVDYQARTPYDLVICQGVLPYLNEADVQQAMRNLAGLSRGALYVEAVAREDWEQDVVDETLTDPRMFRHPAQLYRRTLGEGFTELGGGLWLSPKAELPLFALEHMGGR</sequence>
<dbReference type="Gene3D" id="3.40.50.150">
    <property type="entry name" value="Vaccinia Virus protein VP39"/>
    <property type="match status" value="1"/>
</dbReference>
<dbReference type="CDD" id="cd02440">
    <property type="entry name" value="AdoMet_MTases"/>
    <property type="match status" value="1"/>
</dbReference>